<comment type="caution">
    <text evidence="2">The sequence shown here is derived from an EMBL/GenBank/DDBJ whole genome shotgun (WGS) entry which is preliminary data.</text>
</comment>
<feature type="non-terminal residue" evidence="2">
    <location>
        <position position="1"/>
    </location>
</feature>
<name>A0A0F9AQ42_9ZZZZ</name>
<dbReference type="AlphaFoldDB" id="A0A0F9AQ42"/>
<gene>
    <name evidence="2" type="ORF">LCGC14_2822070</name>
</gene>
<protein>
    <submittedName>
        <fullName evidence="2">Uncharacterized protein</fullName>
    </submittedName>
</protein>
<reference evidence="2" key="1">
    <citation type="journal article" date="2015" name="Nature">
        <title>Complex archaea that bridge the gap between prokaryotes and eukaryotes.</title>
        <authorList>
            <person name="Spang A."/>
            <person name="Saw J.H."/>
            <person name="Jorgensen S.L."/>
            <person name="Zaremba-Niedzwiedzka K."/>
            <person name="Martijn J."/>
            <person name="Lind A.E."/>
            <person name="van Eijk R."/>
            <person name="Schleper C."/>
            <person name="Guy L."/>
            <person name="Ettema T.J."/>
        </authorList>
    </citation>
    <scope>NUCLEOTIDE SEQUENCE</scope>
</reference>
<evidence type="ECO:0000313" key="2">
    <source>
        <dbReference type="EMBL" id="KKK80579.1"/>
    </source>
</evidence>
<feature type="region of interest" description="Disordered" evidence="1">
    <location>
        <begin position="55"/>
        <end position="82"/>
    </location>
</feature>
<accession>A0A0F9AQ42</accession>
<sequence length="82" mass="9071">FLERRHPDRWGRKDRHQVDVTEKVITITHVTVVKDYGEVIEGEVVSTIEEGITLGGDNVQGQREAASLQQGEDAEAQGNTNG</sequence>
<evidence type="ECO:0000256" key="1">
    <source>
        <dbReference type="SAM" id="MobiDB-lite"/>
    </source>
</evidence>
<dbReference type="EMBL" id="LAZR01053517">
    <property type="protein sequence ID" value="KKK80579.1"/>
    <property type="molecule type" value="Genomic_DNA"/>
</dbReference>
<organism evidence="2">
    <name type="scientific">marine sediment metagenome</name>
    <dbReference type="NCBI Taxonomy" id="412755"/>
    <lineage>
        <taxon>unclassified sequences</taxon>
        <taxon>metagenomes</taxon>
        <taxon>ecological metagenomes</taxon>
    </lineage>
</organism>
<proteinExistence type="predicted"/>